<comment type="similarity">
    <text evidence="1 2">Belongs to the calycin superfamily. Lipocalin family.</text>
</comment>
<dbReference type="RefSeq" id="XP_022255402.1">
    <property type="nucleotide sequence ID" value="XM_022399694.1"/>
</dbReference>
<dbReference type="InterPro" id="IPR012674">
    <property type="entry name" value="Calycin"/>
</dbReference>
<reference evidence="5" key="1">
    <citation type="submission" date="2025-08" db="UniProtKB">
        <authorList>
            <consortium name="RefSeq"/>
        </authorList>
    </citation>
    <scope>IDENTIFICATION</scope>
    <source>
        <tissue evidence="5">Muscle</tissue>
    </source>
</reference>
<evidence type="ECO:0000256" key="2">
    <source>
        <dbReference type="PIRNR" id="PIRNR036893"/>
    </source>
</evidence>
<dbReference type="GeneID" id="111088769"/>
<evidence type="ECO:0000313" key="5">
    <source>
        <dbReference type="RefSeq" id="XP_022255402.1"/>
    </source>
</evidence>
<dbReference type="InterPro" id="IPR022271">
    <property type="entry name" value="Lipocalin_ApoD"/>
</dbReference>
<feature type="domain" description="Lipocalin/cytosolic fatty-acid binding" evidence="3">
    <location>
        <begin position="2"/>
        <end position="142"/>
    </location>
</feature>
<keyword evidence="4" id="KW-1185">Reference proteome</keyword>
<dbReference type="Pfam" id="PF08212">
    <property type="entry name" value="Lipocalin_2"/>
    <property type="match status" value="1"/>
</dbReference>
<dbReference type="SUPFAM" id="SSF50814">
    <property type="entry name" value="Lipocalins"/>
    <property type="match status" value="1"/>
</dbReference>
<dbReference type="Gene3D" id="2.40.128.20">
    <property type="match status" value="1"/>
</dbReference>
<feature type="non-terminal residue" evidence="5">
    <location>
        <position position="1"/>
    </location>
</feature>
<organism evidence="4 5">
    <name type="scientific">Limulus polyphemus</name>
    <name type="common">Atlantic horseshoe crab</name>
    <dbReference type="NCBI Taxonomy" id="6850"/>
    <lineage>
        <taxon>Eukaryota</taxon>
        <taxon>Metazoa</taxon>
        <taxon>Ecdysozoa</taxon>
        <taxon>Arthropoda</taxon>
        <taxon>Chelicerata</taxon>
        <taxon>Merostomata</taxon>
        <taxon>Xiphosura</taxon>
        <taxon>Limulidae</taxon>
        <taxon>Limulus</taxon>
    </lineage>
</organism>
<accession>A0ABM1THP6</accession>
<evidence type="ECO:0000259" key="3">
    <source>
        <dbReference type="Pfam" id="PF08212"/>
    </source>
</evidence>
<sequence length="152" mass="17525">FYNGIWYIVEGYPNRFYDDSVCHEWSLATDGKYVYINETVFNVKKHDFDTLQGKARYQSKGGVNCLVLSPGIKSLPYGADMCIISTDYSNYGVMYVCRPFKGNKKQEYIYIMSRTPTLEPRLRARVLIDNIVRGGFQVTPFAPMNQLYCPLP</sequence>
<proteinExistence type="inferred from homology"/>
<dbReference type="InterPro" id="IPR000566">
    <property type="entry name" value="Lipocln_cytosolic_FA-bd_dom"/>
</dbReference>
<evidence type="ECO:0000313" key="4">
    <source>
        <dbReference type="Proteomes" id="UP000694941"/>
    </source>
</evidence>
<dbReference type="PIRSF" id="PIRSF036893">
    <property type="entry name" value="Lipocalin_ApoD"/>
    <property type="match status" value="1"/>
</dbReference>
<protein>
    <submittedName>
        <fullName evidence="5">Apolipoprotein D-like</fullName>
    </submittedName>
</protein>
<name>A0ABM1THP6_LIMPO</name>
<dbReference type="PANTHER" id="PTHR10612:SF34">
    <property type="entry name" value="APOLIPOPROTEIN D"/>
    <property type="match status" value="1"/>
</dbReference>
<dbReference type="PANTHER" id="PTHR10612">
    <property type="entry name" value="APOLIPOPROTEIN D"/>
    <property type="match status" value="1"/>
</dbReference>
<evidence type="ECO:0000256" key="1">
    <source>
        <dbReference type="ARBA" id="ARBA00006889"/>
    </source>
</evidence>
<dbReference type="Proteomes" id="UP000694941">
    <property type="component" value="Unplaced"/>
</dbReference>
<gene>
    <name evidence="5" type="primary">LOC111088769</name>
</gene>